<organism evidence="13 14">
    <name type="scientific">Runella rosea</name>
    <dbReference type="NCBI Taxonomy" id="2259595"/>
    <lineage>
        <taxon>Bacteria</taxon>
        <taxon>Pseudomonadati</taxon>
        <taxon>Bacteroidota</taxon>
        <taxon>Cytophagia</taxon>
        <taxon>Cytophagales</taxon>
        <taxon>Spirosomataceae</taxon>
        <taxon>Runella</taxon>
    </lineage>
</organism>
<protein>
    <recommendedName>
        <fullName evidence="2 9">DNA mismatch repair protein MutS</fullName>
    </recommendedName>
</protein>
<dbReference type="Gene3D" id="3.40.50.300">
    <property type="entry name" value="P-loop containing nucleotide triphosphate hydrolases"/>
    <property type="match status" value="1"/>
</dbReference>
<keyword evidence="7 9" id="KW-0234">DNA repair</keyword>
<feature type="domain" description="DNA mismatch repair proteins mutS family" evidence="12">
    <location>
        <begin position="731"/>
        <end position="747"/>
    </location>
</feature>
<evidence type="ECO:0000256" key="8">
    <source>
        <dbReference type="ARBA" id="ARBA00024647"/>
    </source>
</evidence>
<dbReference type="SMART" id="SM00533">
    <property type="entry name" value="MUTSd"/>
    <property type="match status" value="1"/>
</dbReference>
<dbReference type="KEGG" id="run:DR864_12780"/>
<dbReference type="Pfam" id="PF00488">
    <property type="entry name" value="MutS_V"/>
    <property type="match status" value="1"/>
</dbReference>
<dbReference type="Pfam" id="PF05192">
    <property type="entry name" value="MutS_III"/>
    <property type="match status" value="1"/>
</dbReference>
<dbReference type="GO" id="GO:0140664">
    <property type="term" value="F:ATP-dependent DNA damage sensor activity"/>
    <property type="evidence" value="ECO:0007669"/>
    <property type="project" value="InterPro"/>
</dbReference>
<evidence type="ECO:0000259" key="12">
    <source>
        <dbReference type="PROSITE" id="PS00486"/>
    </source>
</evidence>
<dbReference type="SMART" id="SM00534">
    <property type="entry name" value="MUTSac"/>
    <property type="match status" value="1"/>
</dbReference>
<dbReference type="InterPro" id="IPR007696">
    <property type="entry name" value="DNA_mismatch_repair_MutS_core"/>
</dbReference>
<evidence type="ECO:0000256" key="7">
    <source>
        <dbReference type="ARBA" id="ARBA00023204"/>
    </source>
</evidence>
<dbReference type="InterPro" id="IPR027417">
    <property type="entry name" value="P-loop_NTPase"/>
</dbReference>
<dbReference type="Gene3D" id="3.30.420.110">
    <property type="entry name" value="MutS, connector domain"/>
    <property type="match status" value="1"/>
</dbReference>
<comment type="similarity">
    <text evidence="1 9 10">Belongs to the DNA mismatch repair MutS family.</text>
</comment>
<dbReference type="FunFam" id="3.40.50.300:FF:000870">
    <property type="entry name" value="MutS protein homolog 4"/>
    <property type="match status" value="1"/>
</dbReference>
<sequence length="906" mass="102708">MARTGKTSTEPLKPKETPLNRQYNQIKSRYPGAMLLFRVGDFYETFGEDAIRASRILGIVLTRRNNGGAQEELAGFPHHSLDTYLPKLVRAGERVAICDQLEDPAVAKGIVRRGVTELVTPGVSFNDNVLDTRRNNYLASVHFGKQNTFGIAFLDISTGEFLTTQGNKEYIEKLLQSFAPSEVLYCKKYRQEFGELFGDKFHTFCLEDWAYTHEFGYEILIKHFQTTSLKGFGVETLTEGIIAAGVILRYLADTEHKDVKHITRLTRLDEEKYVWLDRFTIRNLELVYPQQEGGVPLIQILDQTVTPMGARLLRKWLVLPLKDKAPIEERLQTVEFFLQNEELLDEITLHLKQIGDLERLISKVAVRRINPRELLQLKKSLSHIAPVKELLQKAWNGEVKGKGVKVEGAPDSNESETPLSVSPSSSLTPLRKYADQLNPCEFLLEKIETELREDPPVVTNQGGMIKSGIDADLDVLHKLAFSGKDYLIQIQNREIERTGITSLKIAYNKVFGYYLEVTNSHKNRVPPEWIRKQTLVNAERYITPELKEYEDKILSAEDKIFAIEQRIFNDLVMMANDYVAAVQQDARVVSVLDALASFARVARKNNYNKPRITEDKSLKIKEGRHAVIEQQLPLGESYVPNDLYLDDETQQIIIITGPNMAGKSALLRQTALIVLMAQMGSFVPAAEAEIGLVDKIFTRVGASDNLSRGESTFMVEMTETASILNNLSERSLVLMDEIGRGTSTYDGVSIAWSIAEFLHNHPRHRAKTLFATHYHELNQLADDFPRIKNFNVAVKEVGNKVIFLRKLKEGGSEHSFGIHVAQMAGMPQEIVLRSNDILHSLEKSHQRAETNKAVKEMPKVNYQMTLFEPQDPKIEELKAKLKALDINTLSPIEALLKLNELRRLVE</sequence>
<dbReference type="HAMAP" id="MF_00096">
    <property type="entry name" value="MutS"/>
    <property type="match status" value="1"/>
</dbReference>
<accession>A0A344TIU7</accession>
<feature type="compositionally biased region" description="Low complexity" evidence="11">
    <location>
        <begin position="415"/>
        <end position="425"/>
    </location>
</feature>
<keyword evidence="3 9" id="KW-0547">Nucleotide-binding</keyword>
<evidence type="ECO:0000256" key="5">
    <source>
        <dbReference type="ARBA" id="ARBA00022840"/>
    </source>
</evidence>
<dbReference type="PROSITE" id="PS00486">
    <property type="entry name" value="DNA_MISMATCH_REPAIR_2"/>
    <property type="match status" value="1"/>
</dbReference>
<dbReference type="GO" id="GO:0005829">
    <property type="term" value="C:cytosol"/>
    <property type="evidence" value="ECO:0007669"/>
    <property type="project" value="TreeGrafter"/>
</dbReference>
<dbReference type="SUPFAM" id="SSF55271">
    <property type="entry name" value="DNA repair protein MutS, domain I"/>
    <property type="match status" value="1"/>
</dbReference>
<dbReference type="InterPro" id="IPR000432">
    <property type="entry name" value="DNA_mismatch_repair_MutS_C"/>
</dbReference>
<dbReference type="OrthoDB" id="9802448at2"/>
<dbReference type="GO" id="GO:0006298">
    <property type="term" value="P:mismatch repair"/>
    <property type="evidence" value="ECO:0007669"/>
    <property type="project" value="UniProtKB-UniRule"/>
</dbReference>
<evidence type="ECO:0000256" key="1">
    <source>
        <dbReference type="ARBA" id="ARBA00006271"/>
    </source>
</evidence>
<dbReference type="SUPFAM" id="SSF53150">
    <property type="entry name" value="DNA repair protein MutS, domain II"/>
    <property type="match status" value="1"/>
</dbReference>
<keyword evidence="4 9" id="KW-0227">DNA damage</keyword>
<dbReference type="PANTHER" id="PTHR11361">
    <property type="entry name" value="DNA MISMATCH REPAIR PROTEIN MUTS FAMILY MEMBER"/>
    <property type="match status" value="1"/>
</dbReference>
<comment type="function">
    <text evidence="8 9">This protein is involved in the repair of mismatches in DNA. It is possible that it carries out the mismatch recognition step. This protein has a weak ATPase activity.</text>
</comment>
<name>A0A344TIU7_9BACT</name>
<dbReference type="CDD" id="cd03284">
    <property type="entry name" value="ABC_MutS1"/>
    <property type="match status" value="1"/>
</dbReference>
<keyword evidence="6 9" id="KW-0238">DNA-binding</keyword>
<dbReference type="Pfam" id="PF05190">
    <property type="entry name" value="MutS_IV"/>
    <property type="match status" value="1"/>
</dbReference>
<dbReference type="EMBL" id="CP030850">
    <property type="protein sequence ID" value="AXE18568.1"/>
    <property type="molecule type" value="Genomic_DNA"/>
</dbReference>
<evidence type="ECO:0000313" key="14">
    <source>
        <dbReference type="Proteomes" id="UP000251993"/>
    </source>
</evidence>
<evidence type="ECO:0000256" key="11">
    <source>
        <dbReference type="SAM" id="MobiDB-lite"/>
    </source>
</evidence>
<dbReference type="InterPro" id="IPR016151">
    <property type="entry name" value="DNA_mismatch_repair_MutS_N"/>
</dbReference>
<dbReference type="Pfam" id="PF05188">
    <property type="entry name" value="MutS_II"/>
    <property type="match status" value="1"/>
</dbReference>
<dbReference type="SUPFAM" id="SSF52540">
    <property type="entry name" value="P-loop containing nucleoside triphosphate hydrolases"/>
    <property type="match status" value="1"/>
</dbReference>
<dbReference type="PIRSF" id="PIRSF037677">
    <property type="entry name" value="DNA_mis_repair_Msh6"/>
    <property type="match status" value="1"/>
</dbReference>
<dbReference type="GO" id="GO:0005524">
    <property type="term" value="F:ATP binding"/>
    <property type="evidence" value="ECO:0007669"/>
    <property type="project" value="UniProtKB-UniRule"/>
</dbReference>
<dbReference type="Proteomes" id="UP000251993">
    <property type="component" value="Chromosome"/>
</dbReference>
<feature type="region of interest" description="Disordered" evidence="11">
    <location>
        <begin position="402"/>
        <end position="425"/>
    </location>
</feature>
<dbReference type="InterPro" id="IPR005748">
    <property type="entry name" value="DNA_mismatch_repair_MutS"/>
</dbReference>
<dbReference type="InterPro" id="IPR007860">
    <property type="entry name" value="DNA_mmatch_repair_MutS_con_dom"/>
</dbReference>
<dbReference type="Gene3D" id="1.10.1420.10">
    <property type="match status" value="2"/>
</dbReference>
<evidence type="ECO:0000256" key="4">
    <source>
        <dbReference type="ARBA" id="ARBA00022763"/>
    </source>
</evidence>
<dbReference type="InterPro" id="IPR036187">
    <property type="entry name" value="DNA_mismatch_repair_MutS_sf"/>
</dbReference>
<dbReference type="PANTHER" id="PTHR11361:SF34">
    <property type="entry name" value="DNA MISMATCH REPAIR PROTEIN MSH1, MITOCHONDRIAL"/>
    <property type="match status" value="1"/>
</dbReference>
<keyword evidence="5 9" id="KW-0067">ATP-binding</keyword>
<feature type="binding site" evidence="9">
    <location>
        <begin position="657"/>
        <end position="664"/>
    </location>
    <ligand>
        <name>ATP</name>
        <dbReference type="ChEBI" id="CHEBI:30616"/>
    </ligand>
</feature>
<dbReference type="InterPro" id="IPR045076">
    <property type="entry name" value="MutS"/>
</dbReference>
<dbReference type="GO" id="GO:0003684">
    <property type="term" value="F:damaged DNA binding"/>
    <property type="evidence" value="ECO:0007669"/>
    <property type="project" value="UniProtKB-UniRule"/>
</dbReference>
<evidence type="ECO:0000256" key="9">
    <source>
        <dbReference type="HAMAP-Rule" id="MF_00096"/>
    </source>
</evidence>
<evidence type="ECO:0000256" key="10">
    <source>
        <dbReference type="RuleBase" id="RU003756"/>
    </source>
</evidence>
<reference evidence="13 14" key="1">
    <citation type="submission" date="2018-07" db="EMBL/GenBank/DDBJ databases">
        <title>Genome sequencing of Runella.</title>
        <authorList>
            <person name="Baek M.-G."/>
            <person name="Yi H."/>
        </authorList>
    </citation>
    <scope>NUCLEOTIDE SEQUENCE [LARGE SCALE GENOMIC DNA]</scope>
    <source>
        <strain evidence="13 14">HYN0085</strain>
    </source>
</reference>
<dbReference type="Pfam" id="PF01624">
    <property type="entry name" value="MutS_I"/>
    <property type="match status" value="1"/>
</dbReference>
<evidence type="ECO:0000256" key="6">
    <source>
        <dbReference type="ARBA" id="ARBA00023125"/>
    </source>
</evidence>
<evidence type="ECO:0000256" key="2">
    <source>
        <dbReference type="ARBA" id="ARBA00021982"/>
    </source>
</evidence>
<dbReference type="NCBIfam" id="NF003810">
    <property type="entry name" value="PRK05399.1"/>
    <property type="match status" value="1"/>
</dbReference>
<dbReference type="InterPro" id="IPR036678">
    <property type="entry name" value="MutS_con_dom_sf"/>
</dbReference>
<dbReference type="InterPro" id="IPR007861">
    <property type="entry name" value="DNA_mismatch_repair_MutS_clamp"/>
</dbReference>
<dbReference type="GO" id="GO:0030983">
    <property type="term" value="F:mismatched DNA binding"/>
    <property type="evidence" value="ECO:0007669"/>
    <property type="project" value="InterPro"/>
</dbReference>
<dbReference type="AlphaFoldDB" id="A0A344TIU7"/>
<dbReference type="InterPro" id="IPR017261">
    <property type="entry name" value="DNA_mismatch_repair_MutS/MSH"/>
</dbReference>
<dbReference type="SUPFAM" id="SSF48334">
    <property type="entry name" value="DNA repair protein MutS, domain III"/>
    <property type="match status" value="1"/>
</dbReference>
<keyword evidence="14" id="KW-1185">Reference proteome</keyword>
<evidence type="ECO:0000313" key="13">
    <source>
        <dbReference type="EMBL" id="AXE18568.1"/>
    </source>
</evidence>
<dbReference type="RefSeq" id="WP_114067351.1">
    <property type="nucleotide sequence ID" value="NZ_CP030850.1"/>
</dbReference>
<gene>
    <name evidence="9" type="primary">mutS</name>
    <name evidence="13" type="ORF">DR864_12780</name>
</gene>
<evidence type="ECO:0000256" key="3">
    <source>
        <dbReference type="ARBA" id="ARBA00022741"/>
    </source>
</evidence>
<dbReference type="Gene3D" id="3.40.1170.10">
    <property type="entry name" value="DNA repair protein MutS, domain I"/>
    <property type="match status" value="1"/>
</dbReference>
<dbReference type="InterPro" id="IPR007695">
    <property type="entry name" value="DNA_mismatch_repair_MutS-lik_N"/>
</dbReference>
<proteinExistence type="inferred from homology"/>